<dbReference type="PANTHER" id="PTHR48022">
    <property type="entry name" value="PLASTIDIC GLUCOSE TRANSPORTER 4"/>
    <property type="match status" value="1"/>
</dbReference>
<evidence type="ECO:0000259" key="8">
    <source>
        <dbReference type="PROSITE" id="PS50850"/>
    </source>
</evidence>
<evidence type="ECO:0000256" key="7">
    <source>
        <dbReference type="SAM" id="Phobius"/>
    </source>
</evidence>
<feature type="transmembrane region" description="Helical" evidence="7">
    <location>
        <begin position="246"/>
        <end position="267"/>
    </location>
</feature>
<name>X0L1H3_FUSOX</name>
<evidence type="ECO:0000256" key="3">
    <source>
        <dbReference type="ARBA" id="ARBA00022692"/>
    </source>
</evidence>
<dbReference type="OrthoDB" id="6612291at2759"/>
<feature type="region of interest" description="Disordered" evidence="6">
    <location>
        <begin position="1"/>
        <end position="23"/>
    </location>
</feature>
<dbReference type="PROSITE" id="PS50850">
    <property type="entry name" value="MFS"/>
    <property type="match status" value="1"/>
</dbReference>
<feature type="transmembrane region" description="Helical" evidence="7">
    <location>
        <begin position="118"/>
        <end position="137"/>
    </location>
</feature>
<dbReference type="EMBL" id="JH658040">
    <property type="protein sequence ID" value="EXM14887.1"/>
    <property type="molecule type" value="Genomic_DNA"/>
</dbReference>
<proteinExistence type="inferred from homology"/>
<feature type="transmembrane region" description="Helical" evidence="7">
    <location>
        <begin position="215"/>
        <end position="240"/>
    </location>
</feature>
<evidence type="ECO:0000256" key="6">
    <source>
        <dbReference type="SAM" id="MobiDB-lite"/>
    </source>
</evidence>
<keyword evidence="5 7" id="KW-0472">Membrane</keyword>
<dbReference type="InterPro" id="IPR036259">
    <property type="entry name" value="MFS_trans_sf"/>
</dbReference>
<protein>
    <recommendedName>
        <fullName evidence="8">Major facilitator superfamily (MFS) profile domain-containing protein</fullName>
    </recommendedName>
</protein>
<comment type="subcellular location">
    <subcellularLocation>
        <location evidence="1">Membrane</location>
        <topology evidence="1">Multi-pass membrane protein</topology>
    </subcellularLocation>
</comment>
<feature type="domain" description="Major facilitator superfamily (MFS) profile" evidence="8">
    <location>
        <begin position="74"/>
        <end position="419"/>
    </location>
</feature>
<feature type="transmembrane region" description="Helical" evidence="7">
    <location>
        <begin position="71"/>
        <end position="98"/>
    </location>
</feature>
<gene>
    <name evidence="9" type="ORF">FOTG_16721</name>
</gene>
<evidence type="ECO:0000256" key="1">
    <source>
        <dbReference type="ARBA" id="ARBA00004141"/>
    </source>
</evidence>
<dbReference type="Pfam" id="PF00083">
    <property type="entry name" value="Sugar_tr"/>
    <property type="match status" value="1"/>
</dbReference>
<dbReference type="GO" id="GO:0005351">
    <property type="term" value="F:carbohydrate:proton symporter activity"/>
    <property type="evidence" value="ECO:0007669"/>
    <property type="project" value="TreeGrafter"/>
</dbReference>
<feature type="transmembrane region" description="Helical" evidence="7">
    <location>
        <begin position="334"/>
        <end position="357"/>
    </location>
</feature>
<dbReference type="InterPro" id="IPR005828">
    <property type="entry name" value="MFS_sugar_transport-like"/>
</dbReference>
<feature type="transmembrane region" description="Helical" evidence="7">
    <location>
        <begin position="149"/>
        <end position="168"/>
    </location>
</feature>
<dbReference type="AlphaFoldDB" id="X0L1H3"/>
<dbReference type="InterPro" id="IPR020846">
    <property type="entry name" value="MFS_dom"/>
</dbReference>
<keyword evidence="4 7" id="KW-1133">Transmembrane helix</keyword>
<dbReference type="SUPFAM" id="SSF103473">
    <property type="entry name" value="MFS general substrate transporter"/>
    <property type="match status" value="1"/>
</dbReference>
<evidence type="ECO:0000256" key="2">
    <source>
        <dbReference type="ARBA" id="ARBA00010992"/>
    </source>
</evidence>
<dbReference type="InterPro" id="IPR050360">
    <property type="entry name" value="MFS_Sugar_Transporters"/>
</dbReference>
<keyword evidence="3 7" id="KW-0812">Transmembrane</keyword>
<reference evidence="9" key="1">
    <citation type="submission" date="2011-11" db="EMBL/GenBank/DDBJ databases">
        <title>The Genome Sequence of Fusarium oxysporum Cotton.</title>
        <authorList>
            <consortium name="The Broad Institute Genome Sequencing Platform"/>
            <person name="Ma L.-J."/>
            <person name="Gale L.R."/>
            <person name="Schwartz D.C."/>
            <person name="Zhou S."/>
            <person name="Corby-Kistler H."/>
            <person name="Young S.K."/>
            <person name="Zeng Q."/>
            <person name="Gargeya S."/>
            <person name="Fitzgerald M."/>
            <person name="Haas B."/>
            <person name="Abouelleil A."/>
            <person name="Alvarado L."/>
            <person name="Arachchi H.M."/>
            <person name="Berlin A."/>
            <person name="Brown A."/>
            <person name="Chapman S.B."/>
            <person name="Chen Z."/>
            <person name="Dunbar C."/>
            <person name="Freedman E."/>
            <person name="Gearin G."/>
            <person name="Goldberg J."/>
            <person name="Griggs A."/>
            <person name="Gujja S."/>
            <person name="Heiman D."/>
            <person name="Howarth C."/>
            <person name="Larson L."/>
            <person name="Lui A."/>
            <person name="MacDonald P.J.P."/>
            <person name="Montmayeur A."/>
            <person name="Murphy C."/>
            <person name="Neiman D."/>
            <person name="Pearson M."/>
            <person name="Priest M."/>
            <person name="Roberts A."/>
            <person name="Saif S."/>
            <person name="Shea T."/>
            <person name="Shenoy N."/>
            <person name="Sisk P."/>
            <person name="Stolte C."/>
            <person name="Sykes S."/>
            <person name="Wortman J."/>
            <person name="Nusbaum C."/>
            <person name="Birren B."/>
        </authorList>
    </citation>
    <scope>NUCLEOTIDE SEQUENCE [LARGE SCALE GENOMIC DNA]</scope>
    <source>
        <strain evidence="9">25433</strain>
    </source>
</reference>
<organism evidence="9">
    <name type="scientific">Fusarium oxysporum f. sp. vasinfectum 25433</name>
    <dbReference type="NCBI Taxonomy" id="1089449"/>
    <lineage>
        <taxon>Eukaryota</taxon>
        <taxon>Fungi</taxon>
        <taxon>Dikarya</taxon>
        <taxon>Ascomycota</taxon>
        <taxon>Pezizomycotina</taxon>
        <taxon>Sordariomycetes</taxon>
        <taxon>Hypocreomycetidae</taxon>
        <taxon>Hypocreales</taxon>
        <taxon>Nectriaceae</taxon>
        <taxon>Fusarium</taxon>
        <taxon>Fusarium oxysporum species complex</taxon>
    </lineage>
</organism>
<comment type="similarity">
    <text evidence="2">Belongs to the major facilitator superfamily. Sugar transporter (TC 2.A.1.1) family.</text>
</comment>
<dbReference type="Gene3D" id="1.20.1250.20">
    <property type="entry name" value="MFS general substrate transporter like domains"/>
    <property type="match status" value="1"/>
</dbReference>
<dbReference type="Proteomes" id="UP000030701">
    <property type="component" value="Unassembled WGS sequence"/>
</dbReference>
<feature type="transmembrane region" description="Helical" evidence="7">
    <location>
        <begin position="180"/>
        <end position="203"/>
    </location>
</feature>
<evidence type="ECO:0000256" key="5">
    <source>
        <dbReference type="ARBA" id="ARBA00023136"/>
    </source>
</evidence>
<evidence type="ECO:0000256" key="4">
    <source>
        <dbReference type="ARBA" id="ARBA00022989"/>
    </source>
</evidence>
<dbReference type="HOGENOM" id="CLU_001265_11_0_1"/>
<feature type="transmembrane region" description="Helical" evidence="7">
    <location>
        <begin position="369"/>
        <end position="389"/>
    </location>
</feature>
<dbReference type="PANTHER" id="PTHR48022:SF41">
    <property type="entry name" value="MAJOR FACILITATOR SUPERFAMILY (MFS) PROFILE DOMAIN-CONTAINING PROTEIN"/>
    <property type="match status" value="1"/>
</dbReference>
<accession>X0L1H3</accession>
<reference evidence="9" key="2">
    <citation type="submission" date="2012-05" db="EMBL/GenBank/DDBJ databases">
        <title>The Genome Annotation of Fusarium oxysporum Cotton.</title>
        <authorList>
            <consortium name="The Broad Institute Genomics Platform"/>
            <person name="Ma L.-J."/>
            <person name="Corby-Kistler H."/>
            <person name="Broz K."/>
            <person name="Gale L.R."/>
            <person name="Jonkers W."/>
            <person name="O'Donnell K."/>
            <person name="Ploetz R."/>
            <person name="Steinberg C."/>
            <person name="Schwartz D.C."/>
            <person name="VanEtten H."/>
            <person name="Zhou S."/>
            <person name="Young S.K."/>
            <person name="Zeng Q."/>
            <person name="Gargeya S."/>
            <person name="Fitzgerald M."/>
            <person name="Abouelleil A."/>
            <person name="Alvarado L."/>
            <person name="Chapman S.B."/>
            <person name="Gainer-Dewar J."/>
            <person name="Goldberg J."/>
            <person name="Griggs A."/>
            <person name="Gujja S."/>
            <person name="Hansen M."/>
            <person name="Howarth C."/>
            <person name="Imamovic A."/>
            <person name="Ireland A."/>
            <person name="Larimer J."/>
            <person name="McCowan C."/>
            <person name="Murphy C."/>
            <person name="Pearson M."/>
            <person name="Poon T.W."/>
            <person name="Priest M."/>
            <person name="Roberts A."/>
            <person name="Saif S."/>
            <person name="Shea T."/>
            <person name="Sykes S."/>
            <person name="Wortman J."/>
            <person name="Nusbaum C."/>
            <person name="Birren B."/>
        </authorList>
    </citation>
    <scope>NUCLEOTIDE SEQUENCE</scope>
    <source>
        <strain evidence="9">25433</strain>
    </source>
</reference>
<evidence type="ECO:0000313" key="9">
    <source>
        <dbReference type="EMBL" id="EXM14887.1"/>
    </source>
</evidence>
<sequence length="419" mass="45707">MSQDFDPSYHEMESTRSWQTVPQHDEDITTSYNPYMSQASLQESTLKLSINTKEDDSQMPLRQALKKYPKIAGYCIAMSIPIIGWGYDLVIVGAVVGVDSFLVDYGEKIDGRLYMPGTWLSLWMGLPPAGAALGGLLGGWLQNKIGRKMTLLMGTIVSAIAIACIFFSHIPEQLNTKRMLLTAGLAIQGFTVGIIKGSCVTWVSENTPTALRGSAMAIFPIFTLLGQLIGALVLLVVSSIETSNGYLGAFGSQWILALGPLLLSILIPESPAYLIRTGQEERAIKSTTRLFAPKINPYSQLEIIRATIEEEKASTANATYWACLKGTNFRRTMITLLAALMPTFFGMELLSSANVFLRSMGMEGTPAMVFMTAGIVAGMFGNGIGFWLLSRTGRRNMTIPSLVVAAFLWDMGFDCLLSP</sequence>
<dbReference type="GO" id="GO:0016020">
    <property type="term" value="C:membrane"/>
    <property type="evidence" value="ECO:0007669"/>
    <property type="project" value="UniProtKB-SubCell"/>
</dbReference>